<dbReference type="EC" id="1.1.1.367" evidence="2"/>
<gene>
    <name evidence="2" type="ORF">HNQ60_003175</name>
</gene>
<dbReference type="InterPro" id="IPR014710">
    <property type="entry name" value="RmlC-like_jellyroll"/>
</dbReference>
<name>A0A841HNU5_9GAMM</name>
<feature type="domain" description="Capsular polysaccharide assembling protein CapF C-terminal" evidence="1">
    <location>
        <begin position="14"/>
        <end position="122"/>
    </location>
</feature>
<keyword evidence="3" id="KW-1185">Reference proteome</keyword>
<dbReference type="Gene3D" id="2.60.120.10">
    <property type="entry name" value="Jelly Rolls"/>
    <property type="match status" value="1"/>
</dbReference>
<dbReference type="InterPro" id="IPR029303">
    <property type="entry name" value="CapF_C"/>
</dbReference>
<dbReference type="Pfam" id="PF14667">
    <property type="entry name" value="Polysacc_synt_C"/>
    <property type="match status" value="1"/>
</dbReference>
<reference evidence="2 3" key="1">
    <citation type="submission" date="2020-08" db="EMBL/GenBank/DDBJ databases">
        <title>Genomic Encyclopedia of Type Strains, Phase IV (KMG-IV): sequencing the most valuable type-strain genomes for metagenomic binning, comparative biology and taxonomic classification.</title>
        <authorList>
            <person name="Goeker M."/>
        </authorList>
    </citation>
    <scope>NUCLEOTIDE SEQUENCE [LARGE SCALE GENOMIC DNA]</scope>
    <source>
        <strain evidence="2 3">DSM 26723</strain>
    </source>
</reference>
<dbReference type="GO" id="GO:0016491">
    <property type="term" value="F:oxidoreductase activity"/>
    <property type="evidence" value="ECO:0007669"/>
    <property type="project" value="UniProtKB-KW"/>
</dbReference>
<dbReference type="InterPro" id="IPR011051">
    <property type="entry name" value="RmlC_Cupin_sf"/>
</dbReference>
<dbReference type="Proteomes" id="UP000588068">
    <property type="component" value="Unassembled WGS sequence"/>
</dbReference>
<comment type="caution">
    <text evidence="2">The sequence shown here is derived from an EMBL/GenBank/DDBJ whole genome shotgun (WGS) entry which is preliminary data.</text>
</comment>
<dbReference type="RefSeq" id="WP_184333434.1">
    <property type="nucleotide sequence ID" value="NZ_JACHHZ010000003.1"/>
</dbReference>
<dbReference type="EMBL" id="JACHHZ010000003">
    <property type="protein sequence ID" value="MBB6094294.1"/>
    <property type="molecule type" value="Genomic_DNA"/>
</dbReference>
<evidence type="ECO:0000313" key="3">
    <source>
        <dbReference type="Proteomes" id="UP000588068"/>
    </source>
</evidence>
<organism evidence="2 3">
    <name type="scientific">Povalibacter uvarum</name>
    <dbReference type="NCBI Taxonomy" id="732238"/>
    <lineage>
        <taxon>Bacteria</taxon>
        <taxon>Pseudomonadati</taxon>
        <taxon>Pseudomonadota</taxon>
        <taxon>Gammaproteobacteria</taxon>
        <taxon>Steroidobacterales</taxon>
        <taxon>Steroidobacteraceae</taxon>
        <taxon>Povalibacter</taxon>
    </lineage>
</organism>
<evidence type="ECO:0000259" key="1">
    <source>
        <dbReference type="Pfam" id="PF14667"/>
    </source>
</evidence>
<dbReference type="SUPFAM" id="SSF51182">
    <property type="entry name" value="RmlC-like cupins"/>
    <property type="match status" value="1"/>
</dbReference>
<accession>A0A841HNU5</accession>
<protein>
    <submittedName>
        <fullName evidence="2">UDP-2-acetamido-2,6-beta-L-arabino-hexul-4-ose reductase</fullName>
        <ecNumber evidence="2">1.1.1.367</ecNumber>
    </submittedName>
</protein>
<keyword evidence="2" id="KW-0560">Oxidoreductase</keyword>
<sequence length="128" mass="14096">MTSRVQVEKLRRATDARGQVFEPLDAAGLADQRNIHVVLTGPGHIRGNHFHTRGTEVTAVAGPAHVRYRESGETVHLDIPADEVWRFTFPPGIVHAFQNTGTADLVIVSFNSIAHDPQDPDTTREVIL</sequence>
<proteinExistence type="predicted"/>
<evidence type="ECO:0000313" key="2">
    <source>
        <dbReference type="EMBL" id="MBB6094294.1"/>
    </source>
</evidence>
<dbReference type="AlphaFoldDB" id="A0A841HNU5"/>